<evidence type="ECO:0000256" key="2">
    <source>
        <dbReference type="SAM" id="SignalP"/>
    </source>
</evidence>
<keyword evidence="1" id="KW-1133">Transmembrane helix</keyword>
<dbReference type="RefSeq" id="XP_007786104.1">
    <property type="nucleotide sequence ID" value="XM_007787914.1"/>
</dbReference>
<feature type="transmembrane region" description="Helical" evidence="1">
    <location>
        <begin position="197"/>
        <end position="217"/>
    </location>
</feature>
<sequence>MIVVMVCNVGKALLMFLITFVLKDKPLITIGDAIDSFLNDSDQTTRGLCLSSKKSIKAGKFPQYGFEMVKDYDAALVCCYEAMSIQLKNEGFSKDWKADPVKYRSSVERWFSAVTPARWYSCLALYFCCMLTVTILLVIGVNTANYNNNGVARSALEFINLGIGAVTPDTLISGWHLASIGGTTIIASVLISNIPQMILSFLYLLFNGVFTSMLLATEWSDFAHKRKPLRVSDPIKGQRSTYFLQLPYRYAVPLLILSGILHWSVSQSIFLAQVATYSKDGDLVDNAAISTCGYSPSVVALTMIIGTCLAFFMVLLSVRRYKRGIPLAGSCSAAISAACYGREDVDSAAPLQWGVTSPEGEEIGHCAFSDKEVRMPVEGRLYAGAMKMD</sequence>
<feature type="transmembrane region" description="Helical" evidence="1">
    <location>
        <begin position="294"/>
        <end position="316"/>
    </location>
</feature>
<dbReference type="EMBL" id="KE720743">
    <property type="protein sequence ID" value="ERF76580.1"/>
    <property type="molecule type" value="Genomic_DNA"/>
</dbReference>
<reference evidence="4" key="1">
    <citation type="journal article" date="2014" name="BMC Genomics">
        <title>Genome characteristics reveal the impact of lichenization on lichen-forming fungus Endocarpon pusillum Hedwig (Verrucariales, Ascomycota).</title>
        <authorList>
            <person name="Wang Y.-Y."/>
            <person name="Liu B."/>
            <person name="Zhang X.-Y."/>
            <person name="Zhou Q.-M."/>
            <person name="Zhang T."/>
            <person name="Li H."/>
            <person name="Yu Y.-F."/>
            <person name="Zhang X.-L."/>
            <person name="Hao X.-Y."/>
            <person name="Wang M."/>
            <person name="Wang L."/>
            <person name="Wei J.-C."/>
        </authorList>
    </citation>
    <scope>NUCLEOTIDE SEQUENCE [LARGE SCALE GENOMIC DNA]</scope>
    <source>
        <strain evidence="4">Z07020 / HMAS-L-300199</strain>
    </source>
</reference>
<dbReference type="OrthoDB" id="5429634at2759"/>
<gene>
    <name evidence="3" type="ORF">EPUS_05853</name>
</gene>
<dbReference type="PANTHER" id="PTHR35395">
    <property type="entry name" value="DUF6536 DOMAIN-CONTAINING PROTEIN"/>
    <property type="match status" value="1"/>
</dbReference>
<keyword evidence="2" id="KW-0732">Signal</keyword>
<name>U1I057_ENDPU</name>
<dbReference type="OMA" id="MLLATEW"/>
<accession>U1I057</accession>
<dbReference type="eggNOG" id="ENOG502RYAY">
    <property type="taxonomic scope" value="Eukaryota"/>
</dbReference>
<evidence type="ECO:0000313" key="3">
    <source>
        <dbReference type="EMBL" id="ERF76580.1"/>
    </source>
</evidence>
<evidence type="ECO:0000256" key="1">
    <source>
        <dbReference type="SAM" id="Phobius"/>
    </source>
</evidence>
<keyword evidence="4" id="KW-1185">Reference proteome</keyword>
<protein>
    <submittedName>
        <fullName evidence="3">Uncharacterized protein</fullName>
    </submittedName>
</protein>
<dbReference type="GeneID" id="19240800"/>
<keyword evidence="1" id="KW-0812">Transmembrane</keyword>
<feature type="transmembrane region" description="Helical" evidence="1">
    <location>
        <begin position="250"/>
        <end position="274"/>
    </location>
</feature>
<keyword evidence="1" id="KW-0472">Membrane</keyword>
<proteinExistence type="predicted"/>
<organism evidence="3 4">
    <name type="scientific">Endocarpon pusillum (strain Z07020 / HMAS-L-300199)</name>
    <name type="common">Lichen-forming fungus</name>
    <dbReference type="NCBI Taxonomy" id="1263415"/>
    <lineage>
        <taxon>Eukaryota</taxon>
        <taxon>Fungi</taxon>
        <taxon>Dikarya</taxon>
        <taxon>Ascomycota</taxon>
        <taxon>Pezizomycotina</taxon>
        <taxon>Eurotiomycetes</taxon>
        <taxon>Chaetothyriomycetidae</taxon>
        <taxon>Verrucariales</taxon>
        <taxon>Verrucariaceae</taxon>
        <taxon>Endocarpon</taxon>
    </lineage>
</organism>
<evidence type="ECO:0000313" key="4">
    <source>
        <dbReference type="Proteomes" id="UP000019373"/>
    </source>
</evidence>
<dbReference type="HOGENOM" id="CLU_010112_2_0_1"/>
<dbReference type="PANTHER" id="PTHR35395:SF1">
    <property type="entry name" value="DUF6536 DOMAIN-CONTAINING PROTEIN"/>
    <property type="match status" value="1"/>
</dbReference>
<dbReference type="AlphaFoldDB" id="U1I057"/>
<dbReference type="Proteomes" id="UP000019373">
    <property type="component" value="Unassembled WGS sequence"/>
</dbReference>
<feature type="transmembrane region" description="Helical" evidence="1">
    <location>
        <begin position="119"/>
        <end position="141"/>
    </location>
</feature>
<feature type="signal peptide" evidence="2">
    <location>
        <begin position="1"/>
        <end position="23"/>
    </location>
</feature>
<feature type="chain" id="PRO_5004612547" evidence="2">
    <location>
        <begin position="24"/>
        <end position="389"/>
    </location>
</feature>